<dbReference type="InterPro" id="IPR003607">
    <property type="entry name" value="HD/PDEase_dom"/>
</dbReference>
<dbReference type="Pfam" id="PF07698">
    <property type="entry name" value="7TM-7TMR_HD"/>
    <property type="match status" value="1"/>
</dbReference>
<organism evidence="4 5">
    <name type="scientific">Desulfosporosinus fructosivorans</name>
    <dbReference type="NCBI Taxonomy" id="2018669"/>
    <lineage>
        <taxon>Bacteria</taxon>
        <taxon>Bacillati</taxon>
        <taxon>Bacillota</taxon>
        <taxon>Clostridia</taxon>
        <taxon>Eubacteriales</taxon>
        <taxon>Desulfitobacteriaceae</taxon>
        <taxon>Desulfosporosinus</taxon>
    </lineage>
</organism>
<dbReference type="CDD" id="cd00077">
    <property type="entry name" value="HDc"/>
    <property type="match status" value="1"/>
</dbReference>
<comment type="caution">
    <text evidence="4">The sequence shown here is derived from an EMBL/GenBank/DDBJ whole genome shotgun (WGS) entry which is preliminary data.</text>
</comment>
<feature type="transmembrane region" description="Helical" evidence="2">
    <location>
        <begin position="392"/>
        <end position="412"/>
    </location>
</feature>
<proteinExistence type="predicted"/>
<dbReference type="InterPro" id="IPR006674">
    <property type="entry name" value="HD_domain"/>
</dbReference>
<evidence type="ECO:0000313" key="5">
    <source>
        <dbReference type="Proteomes" id="UP000298460"/>
    </source>
</evidence>
<name>A0A4Z0R9P6_9FIRM</name>
<feature type="transmembrane region" description="Helical" evidence="2">
    <location>
        <begin position="449"/>
        <end position="475"/>
    </location>
</feature>
<dbReference type="Pfam" id="PF07697">
    <property type="entry name" value="7TMR-HDED"/>
    <property type="match status" value="1"/>
</dbReference>
<dbReference type="InterPro" id="IPR052722">
    <property type="entry name" value="PgpH_phosphodiesterase"/>
</dbReference>
<feature type="transmembrane region" description="Helical" evidence="2">
    <location>
        <begin position="355"/>
        <end position="385"/>
    </location>
</feature>
<feature type="transmembrane region" description="Helical" evidence="2">
    <location>
        <begin position="316"/>
        <end position="335"/>
    </location>
</feature>
<dbReference type="PANTHER" id="PTHR36442:SF1">
    <property type="entry name" value="CYCLIC-DI-AMP PHOSPHODIESTERASE PGPH"/>
    <property type="match status" value="1"/>
</dbReference>
<sequence length="768" mass="83839">MMVLKIIWVRKVLGMLSSRMDWLRHHTIWLRAIVGVMYFLLFTVLLSSSLFVTKLHLVVGEPSPQLIIAPWNKDIDDVVKYTQDQDAAAKAVQAVYKLDDGYMNQLTTDLEEAFDAVREAAALTEEESIRVTKLQQSQPFTGLAKGILVSLMKTSPDALTAAEQIGSTIILNRARNADTGARTDSDVEPLREAIKADIHKSELQDDAKVFFGAFVDQKVTRPTLTVDEETTEKLRAVARTVMKKDVLHYKANQKIVGAGDIVDESVFQVLVAYGLINSSNTWKSASGIGLIVLIGIGTIWIYLLQYKRDILAVFNRIVLVGLTMVLVLAIGRGVISLNLGGTEFNSLSGALIPVAWATMTIAILIGVDVALLVAVVLAIFVAILVDPTLSTALGLQTGIVALFGGFVGVYSVSHLSQRSDLARAGLFVSAVNVLMVSAIALTTGMRVSVWLVGLLLGTVNGVASSFLTVGALHWFESGFRITSSVRLLELSNPNRPLLKRLLMEAPGTYHHSILVGNLAEAAAEAVHADATLVRVGSMYHDIGKLKRPYFFIENQFTQDNPHDKIAPTLSSLIITSHVKDGLELAKENKLPQQLQDIIAQHHGDGLVSFFYHKALEENEEVPEEAFHYEGPKPQTKEAALVSLADNVEAAVRSMKQHTPGRVEGLVRKIIKDKLNDGQLDQCDLTFQDLDRIAMAFVRVLSGIFHSRVEYPELPAARDGSGTQKKLLEEASKQTSKLSGEAVKVLEDGVASKTEIPQVESSSPVNDES</sequence>
<dbReference type="EMBL" id="SPQQ01000001">
    <property type="protein sequence ID" value="TGE39872.1"/>
    <property type="molecule type" value="Genomic_DNA"/>
</dbReference>
<dbReference type="PANTHER" id="PTHR36442">
    <property type="entry name" value="CYCLIC-DI-AMP PHOSPHODIESTERASE PGPH"/>
    <property type="match status" value="1"/>
</dbReference>
<dbReference type="InterPro" id="IPR011621">
    <property type="entry name" value="Metal-dep_PHydrolase_7TM_intra"/>
</dbReference>
<feature type="domain" description="HD/PDEase" evidence="3">
    <location>
        <begin position="504"/>
        <end position="659"/>
    </location>
</feature>
<accession>A0A4Z0R9P6</accession>
<dbReference type="InterPro" id="IPR011624">
    <property type="entry name" value="Metal-dep_PHydrolase_7TM_extra"/>
</dbReference>
<evidence type="ECO:0000313" key="4">
    <source>
        <dbReference type="EMBL" id="TGE39872.1"/>
    </source>
</evidence>
<reference evidence="4 5" key="1">
    <citation type="submission" date="2019-03" db="EMBL/GenBank/DDBJ databases">
        <title>Draft Genome Sequence of Desulfosporosinus fructosivorans Strain 63.6F, Isolated from Marine Sediment in the Baltic Sea.</title>
        <authorList>
            <person name="Hausmann B."/>
            <person name="Vandieken V."/>
            <person name="Pjevac P."/>
            <person name="Schreck K."/>
            <person name="Herbold C.W."/>
            <person name="Loy A."/>
        </authorList>
    </citation>
    <scope>NUCLEOTIDE SEQUENCE [LARGE SCALE GENOMIC DNA]</scope>
    <source>
        <strain evidence="4 5">63.6F</strain>
    </source>
</reference>
<evidence type="ECO:0000256" key="2">
    <source>
        <dbReference type="SAM" id="Phobius"/>
    </source>
</evidence>
<gene>
    <name evidence="4" type="ORF">E4K67_02470</name>
</gene>
<dbReference type="Pfam" id="PF01966">
    <property type="entry name" value="HD"/>
    <property type="match status" value="1"/>
</dbReference>
<dbReference type="OrthoDB" id="9806952at2"/>
<feature type="transmembrane region" description="Helical" evidence="2">
    <location>
        <begin position="28"/>
        <end position="52"/>
    </location>
</feature>
<dbReference type="NCBIfam" id="TIGR00277">
    <property type="entry name" value="HDIG"/>
    <property type="match status" value="1"/>
</dbReference>
<protein>
    <submittedName>
        <fullName evidence="4">HDIG domain-containing protein</fullName>
    </submittedName>
</protein>
<evidence type="ECO:0000256" key="1">
    <source>
        <dbReference type="SAM" id="MobiDB-lite"/>
    </source>
</evidence>
<keyword evidence="2" id="KW-1133">Transmembrane helix</keyword>
<feature type="transmembrane region" description="Helical" evidence="2">
    <location>
        <begin position="424"/>
        <end position="442"/>
    </location>
</feature>
<feature type="region of interest" description="Disordered" evidence="1">
    <location>
        <begin position="714"/>
        <end position="738"/>
    </location>
</feature>
<feature type="transmembrane region" description="Helical" evidence="2">
    <location>
        <begin position="285"/>
        <end position="304"/>
    </location>
</feature>
<dbReference type="Proteomes" id="UP000298460">
    <property type="component" value="Unassembled WGS sequence"/>
</dbReference>
<dbReference type="SMART" id="SM00471">
    <property type="entry name" value="HDc"/>
    <property type="match status" value="1"/>
</dbReference>
<dbReference type="Gene3D" id="1.10.3210.10">
    <property type="entry name" value="Hypothetical protein af1432"/>
    <property type="match status" value="1"/>
</dbReference>
<dbReference type="AlphaFoldDB" id="A0A4Z0R9P6"/>
<keyword evidence="2" id="KW-0812">Transmembrane</keyword>
<dbReference type="SUPFAM" id="SSF109604">
    <property type="entry name" value="HD-domain/PDEase-like"/>
    <property type="match status" value="1"/>
</dbReference>
<keyword evidence="5" id="KW-1185">Reference proteome</keyword>
<dbReference type="InterPro" id="IPR006675">
    <property type="entry name" value="HDIG_dom"/>
</dbReference>
<evidence type="ECO:0000259" key="3">
    <source>
        <dbReference type="SMART" id="SM00471"/>
    </source>
</evidence>
<keyword evidence="2" id="KW-0472">Membrane</keyword>